<dbReference type="Proteomes" id="UP000645828">
    <property type="component" value="Unassembled WGS sequence"/>
</dbReference>
<keyword evidence="2" id="KW-1185">Reference proteome</keyword>
<protein>
    <submittedName>
        <fullName evidence="1">(raccoon dog) hypothetical protein</fullName>
    </submittedName>
</protein>
<gene>
    <name evidence="1" type="ORF">NYPRO_LOCUS13749</name>
</gene>
<evidence type="ECO:0000313" key="1">
    <source>
        <dbReference type="EMBL" id="CAD7680957.1"/>
    </source>
</evidence>
<dbReference type="AlphaFoldDB" id="A0A811YTW0"/>
<dbReference type="EMBL" id="CAJHUB010000750">
    <property type="protein sequence ID" value="CAD7680957.1"/>
    <property type="molecule type" value="Genomic_DNA"/>
</dbReference>
<organism evidence="1 2">
    <name type="scientific">Nyctereutes procyonoides</name>
    <name type="common">Raccoon dog</name>
    <name type="synonym">Canis procyonoides</name>
    <dbReference type="NCBI Taxonomy" id="34880"/>
    <lineage>
        <taxon>Eukaryota</taxon>
        <taxon>Metazoa</taxon>
        <taxon>Chordata</taxon>
        <taxon>Craniata</taxon>
        <taxon>Vertebrata</taxon>
        <taxon>Euteleostomi</taxon>
        <taxon>Mammalia</taxon>
        <taxon>Eutheria</taxon>
        <taxon>Laurasiatheria</taxon>
        <taxon>Carnivora</taxon>
        <taxon>Caniformia</taxon>
        <taxon>Canidae</taxon>
        <taxon>Nyctereutes</taxon>
    </lineage>
</organism>
<reference evidence="1" key="1">
    <citation type="submission" date="2020-12" db="EMBL/GenBank/DDBJ databases">
        <authorList>
            <consortium name="Molecular Ecology Group"/>
        </authorList>
    </citation>
    <scope>NUCLEOTIDE SEQUENCE</scope>
    <source>
        <strain evidence="1">TBG_1078</strain>
    </source>
</reference>
<proteinExistence type="predicted"/>
<evidence type="ECO:0000313" key="2">
    <source>
        <dbReference type="Proteomes" id="UP000645828"/>
    </source>
</evidence>
<accession>A0A811YTW0</accession>
<name>A0A811YTW0_NYCPR</name>
<sequence length="105" mass="12029">MTKNKTIFQPLGSSIWWKQQTITTGCQECRVHRAYENSYGHHIQLMCICDIEVYKRQQNLCYYKSGGKKSEIKVSTILLLKSPLKNPSCLFKVLVAPGIPWPVIA</sequence>
<comment type="caution">
    <text evidence="1">The sequence shown here is derived from an EMBL/GenBank/DDBJ whole genome shotgun (WGS) entry which is preliminary data.</text>
</comment>